<feature type="transmembrane region" description="Helical" evidence="6">
    <location>
        <begin position="262"/>
        <end position="288"/>
    </location>
</feature>
<sequence>MPKSAPLRPQAHFSPVDIGALILAGLALVLVLCLHLLPALLAGLLIYELTHLLAPHVPAFLSRAGRPKMVAVILLATLIITILVAAAMGITTFIAQEGGSPAALLQKMADIIEGTRPHLPLWLGGTLPSDPEVLKGYIIDWLRNHATELQGIGKDAGRGLVHILLGMVVGAIVALHQARPPKDSRPLAAALTLRAARLGNAFRRIVFAQVRIAALNACLTGLYLEGGLRLSGIDLPFSKTLIVLTFFIGLIPVLGNLVTNTIIVVVSLSVSVPVATASLVFLILIHKLEYFLNARIVGGQIDAHSWELLIAMLAMEAAFGVPGVIAAPVYYAYLKTELRAARLV</sequence>
<evidence type="ECO:0000256" key="5">
    <source>
        <dbReference type="ARBA" id="ARBA00023136"/>
    </source>
</evidence>
<organism evidence="7 8">
    <name type="scientific">Azospira inquinata</name>
    <dbReference type="NCBI Taxonomy" id="2785627"/>
    <lineage>
        <taxon>Bacteria</taxon>
        <taxon>Pseudomonadati</taxon>
        <taxon>Pseudomonadota</taxon>
        <taxon>Betaproteobacteria</taxon>
        <taxon>Rhodocyclales</taxon>
        <taxon>Rhodocyclaceae</taxon>
        <taxon>Azospira</taxon>
    </lineage>
</organism>
<dbReference type="KEGG" id="aiq:Azoinq_01925"/>
<dbReference type="AlphaFoldDB" id="A0A975XV33"/>
<proteinExistence type="inferred from homology"/>
<keyword evidence="5 6" id="KW-0472">Membrane</keyword>
<comment type="subcellular location">
    <subcellularLocation>
        <location evidence="1">Membrane</location>
        <topology evidence="1">Multi-pass membrane protein</topology>
    </subcellularLocation>
</comment>
<evidence type="ECO:0000313" key="8">
    <source>
        <dbReference type="Proteomes" id="UP000683428"/>
    </source>
</evidence>
<feature type="transmembrane region" description="Helical" evidence="6">
    <location>
        <begin position="205"/>
        <end position="224"/>
    </location>
</feature>
<protein>
    <submittedName>
        <fullName evidence="7">AI-2E family transporter</fullName>
    </submittedName>
</protein>
<comment type="similarity">
    <text evidence="2">Belongs to the autoinducer-2 exporter (AI-2E) (TC 2.A.86) family.</text>
</comment>
<evidence type="ECO:0000313" key="7">
    <source>
        <dbReference type="EMBL" id="QWT49399.1"/>
    </source>
</evidence>
<dbReference type="RefSeq" id="WP_216127206.1">
    <property type="nucleotide sequence ID" value="NZ_CP064782.1"/>
</dbReference>
<dbReference type="InterPro" id="IPR002549">
    <property type="entry name" value="AI-2E-like"/>
</dbReference>
<dbReference type="Proteomes" id="UP000683428">
    <property type="component" value="Chromosome"/>
</dbReference>
<gene>
    <name evidence="7" type="ORF">Azoinq_01925</name>
</gene>
<dbReference type="GO" id="GO:0016020">
    <property type="term" value="C:membrane"/>
    <property type="evidence" value="ECO:0007669"/>
    <property type="project" value="UniProtKB-SubCell"/>
</dbReference>
<feature type="transmembrane region" description="Helical" evidence="6">
    <location>
        <begin position="236"/>
        <end position="255"/>
    </location>
</feature>
<evidence type="ECO:0000256" key="1">
    <source>
        <dbReference type="ARBA" id="ARBA00004141"/>
    </source>
</evidence>
<evidence type="ECO:0000256" key="6">
    <source>
        <dbReference type="SAM" id="Phobius"/>
    </source>
</evidence>
<feature type="transmembrane region" description="Helical" evidence="6">
    <location>
        <begin position="159"/>
        <end position="176"/>
    </location>
</feature>
<dbReference type="EMBL" id="CP064782">
    <property type="protein sequence ID" value="QWT49399.1"/>
    <property type="molecule type" value="Genomic_DNA"/>
</dbReference>
<keyword evidence="4 6" id="KW-1133">Transmembrane helix</keyword>
<feature type="transmembrane region" description="Helical" evidence="6">
    <location>
        <begin position="20"/>
        <end position="49"/>
    </location>
</feature>
<keyword evidence="3 6" id="KW-0812">Transmembrane</keyword>
<name>A0A975XV33_9RHOO</name>
<evidence type="ECO:0000256" key="4">
    <source>
        <dbReference type="ARBA" id="ARBA00022989"/>
    </source>
</evidence>
<evidence type="ECO:0000256" key="3">
    <source>
        <dbReference type="ARBA" id="ARBA00022692"/>
    </source>
</evidence>
<keyword evidence="8" id="KW-1185">Reference proteome</keyword>
<evidence type="ECO:0000256" key="2">
    <source>
        <dbReference type="ARBA" id="ARBA00009773"/>
    </source>
</evidence>
<feature type="transmembrane region" description="Helical" evidence="6">
    <location>
        <begin position="70"/>
        <end position="95"/>
    </location>
</feature>
<feature type="transmembrane region" description="Helical" evidence="6">
    <location>
        <begin position="308"/>
        <end position="333"/>
    </location>
</feature>
<dbReference type="Pfam" id="PF01594">
    <property type="entry name" value="AI-2E_transport"/>
    <property type="match status" value="1"/>
</dbReference>
<reference evidence="7" key="1">
    <citation type="submission" date="2020-11" db="EMBL/GenBank/DDBJ databases">
        <title>Azospira inquinata sp. nov.</title>
        <authorList>
            <person name="Moe W.M."/>
            <person name="Mikes M.C."/>
        </authorList>
    </citation>
    <scope>NUCLEOTIDE SEQUENCE</scope>
    <source>
        <strain evidence="7">Azo-3</strain>
    </source>
</reference>
<accession>A0A975XV33</accession>